<keyword evidence="1" id="KW-0175">Coiled coil</keyword>
<dbReference type="AlphaFoldDB" id="A0A151Z4A1"/>
<dbReference type="InParanoid" id="A0A151Z4A1"/>
<dbReference type="Proteomes" id="UP000076078">
    <property type="component" value="Unassembled WGS sequence"/>
</dbReference>
<organism evidence="2 3">
    <name type="scientific">Tieghemostelium lacteum</name>
    <name type="common">Slime mold</name>
    <name type="synonym">Dictyostelium lacteum</name>
    <dbReference type="NCBI Taxonomy" id="361077"/>
    <lineage>
        <taxon>Eukaryota</taxon>
        <taxon>Amoebozoa</taxon>
        <taxon>Evosea</taxon>
        <taxon>Eumycetozoa</taxon>
        <taxon>Dictyostelia</taxon>
        <taxon>Dictyosteliales</taxon>
        <taxon>Raperosteliaceae</taxon>
        <taxon>Tieghemostelium</taxon>
    </lineage>
</organism>
<keyword evidence="3" id="KW-1185">Reference proteome</keyword>
<protein>
    <submittedName>
        <fullName evidence="2">Uncharacterized protein</fullName>
    </submittedName>
</protein>
<dbReference type="OrthoDB" id="23863at2759"/>
<gene>
    <name evidence="2" type="ORF">DLAC_10600</name>
</gene>
<name>A0A151Z4A1_TIELA</name>
<evidence type="ECO:0000313" key="2">
    <source>
        <dbReference type="EMBL" id="KYQ88803.1"/>
    </source>
</evidence>
<evidence type="ECO:0000313" key="3">
    <source>
        <dbReference type="Proteomes" id="UP000076078"/>
    </source>
</evidence>
<comment type="caution">
    <text evidence="2">The sequence shown here is derived from an EMBL/GenBank/DDBJ whole genome shotgun (WGS) entry which is preliminary data.</text>
</comment>
<sequence length="261" mass="29899">MTVTANNNGNDKLQKKKIFINENYLNQLDLTWSSVQNEYLTDKNNSELIQNEVLKKEFEDYIELVKKNLFKKFKDSVEIEKVEKKEVQKSTTSQTQLQKIREFEQEPSDPVLIQQLGQLNKELESIVTKVVQLRQDVPSIINAEVSQNLQKLSSGVNQVTSNNNNNNNQIIPQTPISKLQQSYNSKSSMNNSILSTSSTTSQNNIYNKNDEEDIEKLNILINNLKENIQNIEQDAKSTYEKVLTTQNKSKIISDAVNLINS</sequence>
<reference evidence="2 3" key="1">
    <citation type="submission" date="2015-12" db="EMBL/GenBank/DDBJ databases">
        <title>Dictyostelia acquired genes for synthesis and detection of signals that induce cell-type specialization by lateral gene transfer from prokaryotes.</title>
        <authorList>
            <person name="Gloeckner G."/>
            <person name="Schaap P."/>
        </authorList>
    </citation>
    <scope>NUCLEOTIDE SEQUENCE [LARGE SCALE GENOMIC DNA]</scope>
    <source>
        <strain evidence="2 3">TK</strain>
    </source>
</reference>
<accession>A0A151Z4A1</accession>
<dbReference type="FunCoup" id="A0A151Z4A1">
    <property type="interactions" value="170"/>
</dbReference>
<dbReference type="EMBL" id="LODT01000047">
    <property type="protein sequence ID" value="KYQ88803.1"/>
    <property type="molecule type" value="Genomic_DNA"/>
</dbReference>
<proteinExistence type="predicted"/>
<feature type="coiled-coil region" evidence="1">
    <location>
        <begin position="207"/>
        <end position="241"/>
    </location>
</feature>
<evidence type="ECO:0000256" key="1">
    <source>
        <dbReference type="SAM" id="Coils"/>
    </source>
</evidence>